<organism evidence="2 4">
    <name type="scientific">Clavibacter tessellarius</name>
    <dbReference type="NCBI Taxonomy" id="31965"/>
    <lineage>
        <taxon>Bacteria</taxon>
        <taxon>Bacillati</taxon>
        <taxon>Actinomycetota</taxon>
        <taxon>Actinomycetes</taxon>
        <taxon>Micrococcales</taxon>
        <taxon>Microbacteriaceae</taxon>
        <taxon>Clavibacter</taxon>
    </lineage>
</organism>
<reference evidence="2" key="2">
    <citation type="submission" date="2017-08" db="EMBL/GenBank/DDBJ databases">
        <title>Genomes of multiple Clavibacter strains from different subspecies.</title>
        <authorList>
            <person name="Yuan X.-K."/>
            <person name="Li X.-S."/>
            <person name="Nie J."/>
            <person name="De Boer S.H."/>
        </authorList>
    </citation>
    <scope>NUCLEOTIDE SEQUENCE [LARGE SCALE GENOMIC DNA]</scope>
    <source>
        <strain evidence="2">ATCC 33566</strain>
    </source>
</reference>
<evidence type="ECO:0000256" key="1">
    <source>
        <dbReference type="SAM" id="SignalP"/>
    </source>
</evidence>
<proteinExistence type="predicted"/>
<sequence>MLMKQGWAIGIAVALGFALSSCSSTPEAGPVYSELKTDVNDMAIAAGTLTTEGECLTLSDGTIPIFPKATTEWKSSVLTYSGAEYKVGDEIELTGGEVPRDGDLGKTVPANCGDGALFAAN</sequence>
<dbReference type="EMBL" id="MZMQ01000002">
    <property type="protein sequence ID" value="OQJ61450.1"/>
    <property type="molecule type" value="Genomic_DNA"/>
</dbReference>
<accession>A0A225CJ38</accession>
<evidence type="ECO:0000313" key="2">
    <source>
        <dbReference type="EMBL" id="OQJ61404.1"/>
    </source>
</evidence>
<dbReference type="AlphaFoldDB" id="A0A225CJ38"/>
<evidence type="ECO:0008006" key="5">
    <source>
        <dbReference type="Google" id="ProtNLM"/>
    </source>
</evidence>
<evidence type="ECO:0000313" key="3">
    <source>
        <dbReference type="EMBL" id="OQJ61450.1"/>
    </source>
</evidence>
<gene>
    <name evidence="2" type="ORF">B5P24_15410</name>
    <name evidence="3" type="ORF">B5P24_15650</name>
</gene>
<name>A0A225CJ38_9MICO</name>
<evidence type="ECO:0000313" key="4">
    <source>
        <dbReference type="Proteomes" id="UP000215316"/>
    </source>
</evidence>
<feature type="signal peptide" evidence="1">
    <location>
        <begin position="1"/>
        <end position="28"/>
    </location>
</feature>
<protein>
    <recommendedName>
        <fullName evidence="5">Lipoprotein</fullName>
    </recommendedName>
</protein>
<keyword evidence="4" id="KW-1185">Reference proteome</keyword>
<dbReference type="Proteomes" id="UP000215316">
    <property type="component" value="Unassembled WGS sequence"/>
</dbReference>
<dbReference type="RefSeq" id="WP_094131537.1">
    <property type="nucleotide sequence ID" value="NZ_CP040790.1"/>
</dbReference>
<feature type="chain" id="PRO_5015074380" description="Lipoprotein" evidence="1">
    <location>
        <begin position="29"/>
        <end position="121"/>
    </location>
</feature>
<reference evidence="2" key="1">
    <citation type="submission" date="2017-03" db="EMBL/GenBank/DDBJ databases">
        <authorList>
            <person name="Afonso C.L."/>
            <person name="Miller P.J."/>
            <person name="Scott M.A."/>
            <person name="Spackman E."/>
            <person name="Goraichik I."/>
            <person name="Dimitrov K.M."/>
            <person name="Suarez D.L."/>
            <person name="Swayne D.E."/>
        </authorList>
    </citation>
    <scope>NUCLEOTIDE SEQUENCE [LARGE SCALE GENOMIC DNA]</scope>
    <source>
        <strain evidence="2">ATCC 33566</strain>
    </source>
</reference>
<keyword evidence="1" id="KW-0732">Signal</keyword>
<comment type="caution">
    <text evidence="2">The sequence shown here is derived from an EMBL/GenBank/DDBJ whole genome shotgun (WGS) entry which is preliminary data.</text>
</comment>
<dbReference type="PROSITE" id="PS51257">
    <property type="entry name" value="PROKAR_LIPOPROTEIN"/>
    <property type="match status" value="1"/>
</dbReference>
<dbReference type="EMBL" id="MZMQ01000002">
    <property type="protein sequence ID" value="OQJ61404.1"/>
    <property type="molecule type" value="Genomic_DNA"/>
</dbReference>